<evidence type="ECO:0000313" key="1">
    <source>
        <dbReference type="EMBL" id="SUC31923.1"/>
    </source>
</evidence>
<dbReference type="Proteomes" id="UP000254208">
    <property type="component" value="Unassembled WGS sequence"/>
</dbReference>
<evidence type="ECO:0000313" key="2">
    <source>
        <dbReference type="Proteomes" id="UP000254208"/>
    </source>
</evidence>
<organism evidence="1 2">
    <name type="scientific">Providencia rettgeri</name>
    <dbReference type="NCBI Taxonomy" id="587"/>
    <lineage>
        <taxon>Bacteria</taxon>
        <taxon>Pseudomonadati</taxon>
        <taxon>Pseudomonadota</taxon>
        <taxon>Gammaproteobacteria</taxon>
        <taxon>Enterobacterales</taxon>
        <taxon>Morganellaceae</taxon>
        <taxon>Providencia</taxon>
    </lineage>
</organism>
<dbReference type="AlphaFoldDB" id="A0A379FU75"/>
<reference evidence="1 2" key="1">
    <citation type="submission" date="2018-06" db="EMBL/GenBank/DDBJ databases">
        <authorList>
            <consortium name="Pathogen Informatics"/>
            <person name="Doyle S."/>
        </authorList>
    </citation>
    <scope>NUCLEOTIDE SEQUENCE [LARGE SCALE GENOMIC DNA]</scope>
    <source>
        <strain evidence="1 2">NCTC11801</strain>
    </source>
</reference>
<protein>
    <submittedName>
        <fullName evidence="1">Uncharacterized protein</fullName>
    </submittedName>
</protein>
<proteinExistence type="predicted"/>
<name>A0A379FU75_PRORE</name>
<gene>
    <name evidence="1" type="ORF">NCTC11801_02896</name>
</gene>
<sequence>MASLILLQLMTMANLPNYLINMQFCTFNKEENSPMDTLMDTIVFDVIRGKFDAGSRGLGYGTKP</sequence>
<accession>A0A379FU75</accession>
<dbReference type="EMBL" id="UGTZ01000001">
    <property type="protein sequence ID" value="SUC31923.1"/>
    <property type="molecule type" value="Genomic_DNA"/>
</dbReference>